<dbReference type="InterPro" id="IPR001670">
    <property type="entry name" value="ADH_Fe/GldA"/>
</dbReference>
<sequence>MKNDYLDNAIKFGAGRYEQGIGLLEKCGAELKRFGKKVYIVSGARAFEAVKERLLPSLEREEINYVVEIFEDACSYKAAEECAQRCLEAGCDEVVGIGGGKIMDFSKAVAQSAGVGVVNIPTSISTCAAFTNMSVMYTTDGTYDGNWRYEYEVDAVIVDLDIIVNCPSRFAAAGILDAMAKKIEIQNGKAVMLPDENTFDKYTSYRIAEYAYDILEYYGKQAIKDIEKNKVTTAVEYVTFINIAVTGMIANITKSFNQAALAHEMYYGIRTYFTKETEKVIHGEIVAVGLFVQLYYNRLSSHKEKLLNYMKEMNMPLTLSELGIDITDDNLNILETYLLQSPYVECSKESQNLIHEAITHIKY</sequence>
<name>A0A645BY97_9ZZZZ</name>
<protein>
    <submittedName>
        <fullName evidence="5">Glycerol dehydrogenase</fullName>
        <ecNumber evidence="5">1.1.1.6</ecNumber>
    </submittedName>
</protein>
<keyword evidence="3 5" id="KW-0560">Oxidoreductase</keyword>
<evidence type="ECO:0000256" key="1">
    <source>
        <dbReference type="ARBA" id="ARBA00007358"/>
    </source>
</evidence>
<dbReference type="SUPFAM" id="SSF56796">
    <property type="entry name" value="Dehydroquinate synthase-like"/>
    <property type="match status" value="1"/>
</dbReference>
<accession>A0A645BY97</accession>
<comment type="caution">
    <text evidence="5">The sequence shown here is derived from an EMBL/GenBank/DDBJ whole genome shotgun (WGS) entry which is preliminary data.</text>
</comment>
<dbReference type="PANTHER" id="PTHR43616">
    <property type="entry name" value="GLYCEROL DEHYDROGENASE"/>
    <property type="match status" value="1"/>
</dbReference>
<evidence type="ECO:0000259" key="4">
    <source>
        <dbReference type="Pfam" id="PF00465"/>
    </source>
</evidence>
<organism evidence="5">
    <name type="scientific">bioreactor metagenome</name>
    <dbReference type="NCBI Taxonomy" id="1076179"/>
    <lineage>
        <taxon>unclassified sequences</taxon>
        <taxon>metagenomes</taxon>
        <taxon>ecological metagenomes</taxon>
    </lineage>
</organism>
<dbReference type="PANTHER" id="PTHR43616:SF3">
    <property type="entry name" value="HYDROXYCARBOXYLATE DEHYDROGENASE A"/>
    <property type="match status" value="1"/>
</dbReference>
<dbReference type="InterPro" id="IPR016205">
    <property type="entry name" value="Glycerol_DH"/>
</dbReference>
<dbReference type="CDD" id="cd08550">
    <property type="entry name" value="GlyDH-like"/>
    <property type="match status" value="1"/>
</dbReference>
<dbReference type="InterPro" id="IPR018211">
    <property type="entry name" value="ADH_Fe_CS"/>
</dbReference>
<keyword evidence="2" id="KW-0479">Metal-binding</keyword>
<dbReference type="Gene3D" id="3.40.50.1970">
    <property type="match status" value="1"/>
</dbReference>
<gene>
    <name evidence="5" type="primary">gldA_9</name>
    <name evidence="5" type="ORF">SDC9_117110</name>
</gene>
<comment type="similarity">
    <text evidence="1">Belongs to the iron-containing alcohol dehydrogenase family.</text>
</comment>
<dbReference type="AlphaFoldDB" id="A0A645BY97"/>
<evidence type="ECO:0000256" key="2">
    <source>
        <dbReference type="ARBA" id="ARBA00022723"/>
    </source>
</evidence>
<proteinExistence type="inferred from homology"/>
<dbReference type="EC" id="1.1.1.6" evidence="5"/>
<dbReference type="Gene3D" id="1.20.1090.10">
    <property type="entry name" value="Dehydroquinate synthase-like - alpha domain"/>
    <property type="match status" value="1"/>
</dbReference>
<evidence type="ECO:0000313" key="5">
    <source>
        <dbReference type="EMBL" id="MPM70157.1"/>
    </source>
</evidence>
<dbReference type="EMBL" id="VSSQ01023310">
    <property type="protein sequence ID" value="MPM70157.1"/>
    <property type="molecule type" value="Genomic_DNA"/>
</dbReference>
<dbReference type="PIRSF" id="PIRSF000112">
    <property type="entry name" value="Glycerol_dehydrogenase"/>
    <property type="match status" value="1"/>
</dbReference>
<dbReference type="GO" id="GO:0046872">
    <property type="term" value="F:metal ion binding"/>
    <property type="evidence" value="ECO:0007669"/>
    <property type="project" value="UniProtKB-KW"/>
</dbReference>
<dbReference type="Pfam" id="PF00465">
    <property type="entry name" value="Fe-ADH"/>
    <property type="match status" value="1"/>
</dbReference>
<dbReference type="GO" id="GO:0008888">
    <property type="term" value="F:glycerol dehydrogenase (NAD+) activity"/>
    <property type="evidence" value="ECO:0007669"/>
    <property type="project" value="UniProtKB-EC"/>
</dbReference>
<reference evidence="5" key="1">
    <citation type="submission" date="2019-08" db="EMBL/GenBank/DDBJ databases">
        <authorList>
            <person name="Kucharzyk K."/>
            <person name="Murdoch R.W."/>
            <person name="Higgins S."/>
            <person name="Loffler F."/>
        </authorList>
    </citation>
    <scope>NUCLEOTIDE SEQUENCE</scope>
</reference>
<feature type="domain" description="Alcohol dehydrogenase iron-type/glycerol dehydrogenase GldA" evidence="4">
    <location>
        <begin position="16"/>
        <end position="159"/>
    </location>
</feature>
<dbReference type="PROSITE" id="PS00913">
    <property type="entry name" value="ADH_IRON_1"/>
    <property type="match status" value="1"/>
</dbReference>
<evidence type="ECO:0000256" key="3">
    <source>
        <dbReference type="ARBA" id="ARBA00023002"/>
    </source>
</evidence>